<dbReference type="Pfam" id="PF07669">
    <property type="entry name" value="Eco57I"/>
    <property type="match status" value="1"/>
</dbReference>
<dbReference type="GO" id="GO:0003676">
    <property type="term" value="F:nucleic acid binding"/>
    <property type="evidence" value="ECO:0007669"/>
    <property type="project" value="InterPro"/>
</dbReference>
<reference evidence="11" key="2">
    <citation type="submission" date="2019-06" db="EMBL/GenBank/DDBJ databases">
        <title>Co-occurence of chitin degradation, pigmentation and bioactivity in marine Pseudoalteromonas.</title>
        <authorList>
            <person name="Sonnenschein E.C."/>
            <person name="Bech P.K."/>
        </authorList>
    </citation>
    <scope>NUCLEOTIDE SEQUENCE [LARGE SCALE GENOMIC DNA]</scope>
    <source>
        <strain evidence="11">S2599</strain>
    </source>
</reference>
<dbReference type="InterPro" id="IPR011639">
    <property type="entry name" value="MethylTrfase_TaqI-like_dom"/>
</dbReference>
<dbReference type="GO" id="GO:0009307">
    <property type="term" value="P:DNA restriction-modification system"/>
    <property type="evidence" value="ECO:0007669"/>
    <property type="project" value="UniProtKB-KW"/>
</dbReference>
<evidence type="ECO:0000259" key="9">
    <source>
        <dbReference type="Pfam" id="PF22837"/>
    </source>
</evidence>
<dbReference type="PRINTS" id="PR00507">
    <property type="entry name" value="N12N6MTFRASE"/>
</dbReference>
<dbReference type="SUPFAM" id="SSF53335">
    <property type="entry name" value="S-adenosyl-L-methionine-dependent methyltransferases"/>
    <property type="match status" value="1"/>
</dbReference>
<dbReference type="RefSeq" id="WP_138544335.1">
    <property type="nucleotide sequence ID" value="NZ_PNCJ01000011.1"/>
</dbReference>
<dbReference type="InterPro" id="IPR050953">
    <property type="entry name" value="N4_N6_ade-DNA_methylase"/>
</dbReference>
<keyword evidence="4" id="KW-0808">Transferase</keyword>
<dbReference type="InterPro" id="IPR029063">
    <property type="entry name" value="SAM-dependent_MTases_sf"/>
</dbReference>
<keyword evidence="6" id="KW-0680">Restriction system</keyword>
<organism evidence="10 11">
    <name type="scientific">Pseudoalteromonas rubra</name>
    <dbReference type="NCBI Taxonomy" id="43658"/>
    <lineage>
        <taxon>Bacteria</taxon>
        <taxon>Pseudomonadati</taxon>
        <taxon>Pseudomonadota</taxon>
        <taxon>Gammaproteobacteria</taxon>
        <taxon>Alteromonadales</taxon>
        <taxon>Pseudoalteromonadaceae</taxon>
        <taxon>Pseudoalteromonas</taxon>
    </lineage>
</organism>
<name>A0A5S3X1V1_9GAMM</name>
<dbReference type="PANTHER" id="PTHR33841">
    <property type="entry name" value="DNA METHYLTRANSFERASE YEEA-RELATED"/>
    <property type="match status" value="1"/>
</dbReference>
<evidence type="ECO:0000256" key="6">
    <source>
        <dbReference type="ARBA" id="ARBA00022747"/>
    </source>
</evidence>
<evidence type="ECO:0000256" key="1">
    <source>
        <dbReference type="ARBA" id="ARBA00006594"/>
    </source>
</evidence>
<dbReference type="InterPro" id="IPR054520">
    <property type="entry name" value="M_Eco57I_C"/>
</dbReference>
<evidence type="ECO:0000256" key="5">
    <source>
        <dbReference type="ARBA" id="ARBA00022691"/>
    </source>
</evidence>
<keyword evidence="5" id="KW-0949">S-adenosyl-L-methionine</keyword>
<evidence type="ECO:0000259" key="8">
    <source>
        <dbReference type="Pfam" id="PF07669"/>
    </source>
</evidence>
<evidence type="ECO:0000313" key="11">
    <source>
        <dbReference type="Proteomes" id="UP000306719"/>
    </source>
</evidence>
<sequence length="524" mass="60525">MNTKFNGSFYTPVEIAEWLTERVSKNYTAYKKVKVLEPSCGDGVFLDTFSAAFGDTVYTADAVELNSHAHQLVLDKKTPNVNVYNGDFLFWETRSSYDLIIGNPPYIARKRLDDKQAEKCKQIHISNGLENKEISNIWTSFLIKSASHLSNKGILAFVLPTELLQVNYSKEIRKYLLDRFERLEIISFKSLAFEDIEQDTVILIAYKKTEMENGLYFAEVSTVSQLRSQNLTFTRHHGDHNAKWSSYILTEEDMSFLEGVSEKCKKVSDFCTSVAGIVTAANSYFILTSDDVKKYKLEKYAKKIVQRGIFINGSVEISESDYNEISNSGKPCYLIDLNSVKESEFSDSLMQYLKKGRELEIHQRYKCKLRPRWFDVPSIWKSEGLFFKRGHKYPKLVVNNADVYVTDSAYRIKMKSDYNIQAFAYSFYNSLTLLYSELNGRYYGGGVLELTPNEFKSLPVPYVDIEKEEFSLFSQNFKSKKTIEDLIKINDEKVLSSIKGLSPDDIIRVHNIYQKVKRRRLRES</sequence>
<dbReference type="Gene3D" id="3.40.50.150">
    <property type="entry name" value="Vaccinia Virus protein VP39"/>
    <property type="match status" value="1"/>
</dbReference>
<evidence type="ECO:0000256" key="3">
    <source>
        <dbReference type="ARBA" id="ARBA00022603"/>
    </source>
</evidence>
<gene>
    <name evidence="10" type="ORF">CWB98_07840</name>
</gene>
<dbReference type="InterPro" id="IPR002052">
    <property type="entry name" value="DNA_methylase_N6_adenine_CS"/>
</dbReference>
<reference evidence="10 11" key="1">
    <citation type="submission" date="2018-01" db="EMBL/GenBank/DDBJ databases">
        <authorList>
            <person name="Paulsen S."/>
            <person name="Gram L.K."/>
        </authorList>
    </citation>
    <scope>NUCLEOTIDE SEQUENCE [LARGE SCALE GENOMIC DNA]</scope>
    <source>
        <strain evidence="10 11">S2599</strain>
    </source>
</reference>
<dbReference type="PROSITE" id="PS00092">
    <property type="entry name" value="N6_MTASE"/>
    <property type="match status" value="1"/>
</dbReference>
<evidence type="ECO:0000256" key="2">
    <source>
        <dbReference type="ARBA" id="ARBA00011900"/>
    </source>
</evidence>
<proteinExistence type="inferred from homology"/>
<dbReference type="Proteomes" id="UP000306719">
    <property type="component" value="Unassembled WGS sequence"/>
</dbReference>
<dbReference type="AlphaFoldDB" id="A0A5S3X1V1"/>
<feature type="domain" description="Type II methyltransferase M.TaqI-like" evidence="8">
    <location>
        <begin position="87"/>
        <end position="190"/>
    </location>
</feature>
<comment type="caution">
    <text evidence="10">The sequence shown here is derived from an EMBL/GenBank/DDBJ whole genome shotgun (WGS) entry which is preliminary data.</text>
</comment>
<dbReference type="SUPFAM" id="SSF116734">
    <property type="entry name" value="DNA methylase specificity domain"/>
    <property type="match status" value="1"/>
</dbReference>
<evidence type="ECO:0000256" key="4">
    <source>
        <dbReference type="ARBA" id="ARBA00022679"/>
    </source>
</evidence>
<evidence type="ECO:0000313" key="10">
    <source>
        <dbReference type="EMBL" id="TMP38220.1"/>
    </source>
</evidence>
<dbReference type="PANTHER" id="PTHR33841:SF5">
    <property type="entry name" value="DNA METHYLASE (MODIFICATION METHYLASE) (METHYLTRANSFERASE)-RELATED"/>
    <property type="match status" value="1"/>
</dbReference>
<dbReference type="EC" id="2.1.1.72" evidence="2"/>
<accession>A0A5S3X1V1</accession>
<dbReference type="CDD" id="cd02440">
    <property type="entry name" value="AdoMet_MTases"/>
    <property type="match status" value="1"/>
</dbReference>
<protein>
    <recommendedName>
        <fullName evidence="2">site-specific DNA-methyltransferase (adenine-specific)</fullName>
        <ecNumber evidence="2">2.1.1.72</ecNumber>
    </recommendedName>
</protein>
<evidence type="ECO:0000256" key="7">
    <source>
        <dbReference type="ARBA" id="ARBA00047942"/>
    </source>
</evidence>
<dbReference type="Pfam" id="PF22837">
    <property type="entry name" value="M_Eco57I_C"/>
    <property type="match status" value="1"/>
</dbReference>
<comment type="catalytic activity">
    <reaction evidence="7">
        <text>a 2'-deoxyadenosine in DNA + S-adenosyl-L-methionine = an N(6)-methyl-2'-deoxyadenosine in DNA + S-adenosyl-L-homocysteine + H(+)</text>
        <dbReference type="Rhea" id="RHEA:15197"/>
        <dbReference type="Rhea" id="RHEA-COMP:12418"/>
        <dbReference type="Rhea" id="RHEA-COMP:12419"/>
        <dbReference type="ChEBI" id="CHEBI:15378"/>
        <dbReference type="ChEBI" id="CHEBI:57856"/>
        <dbReference type="ChEBI" id="CHEBI:59789"/>
        <dbReference type="ChEBI" id="CHEBI:90615"/>
        <dbReference type="ChEBI" id="CHEBI:90616"/>
        <dbReference type="EC" id="2.1.1.72"/>
    </reaction>
</comment>
<dbReference type="GO" id="GO:0009007">
    <property type="term" value="F:site-specific DNA-methyltransferase (adenine-specific) activity"/>
    <property type="evidence" value="ECO:0007669"/>
    <property type="project" value="UniProtKB-EC"/>
</dbReference>
<dbReference type="GO" id="GO:0032259">
    <property type="term" value="P:methylation"/>
    <property type="evidence" value="ECO:0007669"/>
    <property type="project" value="UniProtKB-KW"/>
</dbReference>
<feature type="domain" description="Type II methyltransferase M.Eco57I C-terminal" evidence="9">
    <location>
        <begin position="242"/>
        <end position="495"/>
    </location>
</feature>
<dbReference type="OrthoDB" id="9784823at2"/>
<comment type="similarity">
    <text evidence="1">Belongs to the N(4)/N(6)-methyltransferase family.</text>
</comment>
<keyword evidence="3" id="KW-0489">Methyltransferase</keyword>
<dbReference type="EMBL" id="PNCJ01000011">
    <property type="protein sequence ID" value="TMP38220.1"/>
    <property type="molecule type" value="Genomic_DNA"/>
</dbReference>